<evidence type="ECO:0000313" key="1">
    <source>
        <dbReference type="EMBL" id="KAJ6806776.1"/>
    </source>
</evidence>
<organism evidence="1 2">
    <name type="scientific">Iris pallida</name>
    <name type="common">Sweet iris</name>
    <dbReference type="NCBI Taxonomy" id="29817"/>
    <lineage>
        <taxon>Eukaryota</taxon>
        <taxon>Viridiplantae</taxon>
        <taxon>Streptophyta</taxon>
        <taxon>Embryophyta</taxon>
        <taxon>Tracheophyta</taxon>
        <taxon>Spermatophyta</taxon>
        <taxon>Magnoliopsida</taxon>
        <taxon>Liliopsida</taxon>
        <taxon>Asparagales</taxon>
        <taxon>Iridaceae</taxon>
        <taxon>Iridoideae</taxon>
        <taxon>Irideae</taxon>
        <taxon>Iris</taxon>
    </lineage>
</organism>
<name>A0AAX6ERT0_IRIPA</name>
<proteinExistence type="predicted"/>
<protein>
    <submittedName>
        <fullName evidence="1">DBF4-type zinc finger-containing protein 2-like protein</fullName>
    </submittedName>
</protein>
<dbReference type="AlphaFoldDB" id="A0AAX6ERT0"/>
<dbReference type="EMBL" id="JANAVB010034418">
    <property type="protein sequence ID" value="KAJ6806776.1"/>
    <property type="molecule type" value="Genomic_DNA"/>
</dbReference>
<evidence type="ECO:0000313" key="2">
    <source>
        <dbReference type="Proteomes" id="UP001140949"/>
    </source>
</evidence>
<accession>A0AAX6ERT0</accession>
<gene>
    <name evidence="1" type="ORF">M6B38_105475</name>
</gene>
<keyword evidence="2" id="KW-1185">Reference proteome</keyword>
<reference evidence="1" key="2">
    <citation type="submission" date="2023-04" db="EMBL/GenBank/DDBJ databases">
        <authorList>
            <person name="Bruccoleri R.E."/>
            <person name="Oakeley E.J."/>
            <person name="Faust A.-M."/>
            <person name="Dessus-Babus S."/>
            <person name="Altorfer M."/>
            <person name="Burckhardt D."/>
            <person name="Oertli M."/>
            <person name="Naumann U."/>
            <person name="Petersen F."/>
            <person name="Wong J."/>
        </authorList>
    </citation>
    <scope>NUCLEOTIDE SEQUENCE</scope>
    <source>
        <strain evidence="1">GSM-AAB239-AS_SAM_17_03QT</strain>
        <tissue evidence="1">Leaf</tissue>
    </source>
</reference>
<reference evidence="1" key="1">
    <citation type="journal article" date="2023" name="GigaByte">
        <title>Genome assembly of the bearded iris, Iris pallida Lam.</title>
        <authorList>
            <person name="Bruccoleri R.E."/>
            <person name="Oakeley E.J."/>
            <person name="Faust A.M.E."/>
            <person name="Altorfer M."/>
            <person name="Dessus-Babus S."/>
            <person name="Burckhardt D."/>
            <person name="Oertli M."/>
            <person name="Naumann U."/>
            <person name="Petersen F."/>
            <person name="Wong J."/>
        </authorList>
    </citation>
    <scope>NUCLEOTIDE SEQUENCE</scope>
    <source>
        <strain evidence="1">GSM-AAB239-AS_SAM_17_03QT</strain>
    </source>
</reference>
<dbReference type="Proteomes" id="UP001140949">
    <property type="component" value="Unassembled WGS sequence"/>
</dbReference>
<comment type="caution">
    <text evidence="1">The sequence shown here is derived from an EMBL/GenBank/DDBJ whole genome shotgun (WGS) entry which is preliminary data.</text>
</comment>
<sequence>MAVSRGDGRPEVVFLVRRSRLRWMVGAEQWGGGGNGVARRPLAGGDD</sequence>